<protein>
    <submittedName>
        <fullName evidence="1">Uncharacterized protein</fullName>
    </submittedName>
</protein>
<organism evidence="1 2">
    <name type="scientific">Stratiformator vulcanicus</name>
    <dbReference type="NCBI Taxonomy" id="2527980"/>
    <lineage>
        <taxon>Bacteria</taxon>
        <taxon>Pseudomonadati</taxon>
        <taxon>Planctomycetota</taxon>
        <taxon>Planctomycetia</taxon>
        <taxon>Planctomycetales</taxon>
        <taxon>Planctomycetaceae</taxon>
        <taxon>Stratiformator</taxon>
    </lineage>
</organism>
<keyword evidence="2" id="KW-1185">Reference proteome</keyword>
<evidence type="ECO:0000313" key="1">
    <source>
        <dbReference type="EMBL" id="QDT38076.1"/>
    </source>
</evidence>
<dbReference type="KEGG" id="svp:Pan189_24610"/>
<accession>A0A517R2G5</accession>
<dbReference type="Proteomes" id="UP000317318">
    <property type="component" value="Chromosome"/>
</dbReference>
<reference evidence="1 2" key="1">
    <citation type="submission" date="2019-02" db="EMBL/GenBank/DDBJ databases">
        <title>Deep-cultivation of Planctomycetes and their phenomic and genomic characterization uncovers novel biology.</title>
        <authorList>
            <person name="Wiegand S."/>
            <person name="Jogler M."/>
            <person name="Boedeker C."/>
            <person name="Pinto D."/>
            <person name="Vollmers J."/>
            <person name="Rivas-Marin E."/>
            <person name="Kohn T."/>
            <person name="Peeters S.H."/>
            <person name="Heuer A."/>
            <person name="Rast P."/>
            <person name="Oberbeckmann S."/>
            <person name="Bunk B."/>
            <person name="Jeske O."/>
            <person name="Meyerdierks A."/>
            <person name="Storesund J.E."/>
            <person name="Kallscheuer N."/>
            <person name="Luecker S."/>
            <person name="Lage O.M."/>
            <person name="Pohl T."/>
            <person name="Merkel B.J."/>
            <person name="Hornburger P."/>
            <person name="Mueller R.-W."/>
            <person name="Bruemmer F."/>
            <person name="Labrenz M."/>
            <person name="Spormann A.M."/>
            <person name="Op den Camp H."/>
            <person name="Overmann J."/>
            <person name="Amann R."/>
            <person name="Jetten M.S.M."/>
            <person name="Mascher T."/>
            <person name="Medema M.H."/>
            <person name="Devos D.P."/>
            <person name="Kaster A.-K."/>
            <person name="Ovreas L."/>
            <person name="Rohde M."/>
            <person name="Galperin M.Y."/>
            <person name="Jogler C."/>
        </authorList>
    </citation>
    <scope>NUCLEOTIDE SEQUENCE [LARGE SCALE GENOMIC DNA]</scope>
    <source>
        <strain evidence="1 2">Pan189</strain>
    </source>
</reference>
<dbReference type="RefSeq" id="WP_145364130.1">
    <property type="nucleotide sequence ID" value="NZ_CP036268.1"/>
</dbReference>
<sequence>MPQTEAIASQRFETARYLPVWEIGTGLPLSLAPGAYELTGRVIVDGRWLYEIDHRYRTNAREVIE</sequence>
<evidence type="ECO:0000313" key="2">
    <source>
        <dbReference type="Proteomes" id="UP000317318"/>
    </source>
</evidence>
<proteinExistence type="predicted"/>
<dbReference type="EMBL" id="CP036268">
    <property type="protein sequence ID" value="QDT38076.1"/>
    <property type="molecule type" value="Genomic_DNA"/>
</dbReference>
<gene>
    <name evidence="1" type="ORF">Pan189_24610</name>
</gene>
<dbReference type="OrthoDB" id="292495at2"/>
<name>A0A517R2G5_9PLAN</name>
<dbReference type="AlphaFoldDB" id="A0A517R2G5"/>